<accession>A0A0D2HME6</accession>
<dbReference type="STRING" id="1429043.X474_22975"/>
<gene>
    <name evidence="2" type="ORF">X474_22975</name>
</gene>
<keyword evidence="1" id="KW-0472">Membrane</keyword>
<feature type="transmembrane region" description="Helical" evidence="1">
    <location>
        <begin position="76"/>
        <end position="95"/>
    </location>
</feature>
<dbReference type="InParanoid" id="A0A0D2HME6"/>
<sequence>MFALLVLSVVVSLALVLLITSRYMENMTQAEVAVRWAALVVQQDYFAVWVKDILGPVPPSWAQRLSVVWYQAQPQTWWWLPLVFIATRSLVIRGVRRRSDRM</sequence>
<organism evidence="2 3">
    <name type="scientific">Dethiosulfatarculus sandiegensis</name>
    <dbReference type="NCBI Taxonomy" id="1429043"/>
    <lineage>
        <taxon>Bacteria</taxon>
        <taxon>Pseudomonadati</taxon>
        <taxon>Thermodesulfobacteriota</taxon>
        <taxon>Desulfarculia</taxon>
        <taxon>Desulfarculales</taxon>
        <taxon>Desulfarculaceae</taxon>
        <taxon>Dethiosulfatarculus</taxon>
    </lineage>
</organism>
<evidence type="ECO:0000313" key="3">
    <source>
        <dbReference type="Proteomes" id="UP000032233"/>
    </source>
</evidence>
<evidence type="ECO:0000313" key="2">
    <source>
        <dbReference type="EMBL" id="KIX11783.1"/>
    </source>
</evidence>
<keyword evidence="1" id="KW-0812">Transmembrane</keyword>
<dbReference type="EMBL" id="AZAC01000045">
    <property type="protein sequence ID" value="KIX11783.1"/>
    <property type="molecule type" value="Genomic_DNA"/>
</dbReference>
<reference evidence="2 3" key="1">
    <citation type="submission" date="2013-11" db="EMBL/GenBank/DDBJ databases">
        <title>Metagenomic analysis of a methanogenic consortium involved in long chain n-alkane degradation.</title>
        <authorList>
            <person name="Davidova I.A."/>
            <person name="Callaghan A.V."/>
            <person name="Wawrik B."/>
            <person name="Pruitt S."/>
            <person name="Marks C."/>
            <person name="Duncan K.E."/>
            <person name="Suflita J.M."/>
        </authorList>
    </citation>
    <scope>NUCLEOTIDE SEQUENCE [LARGE SCALE GENOMIC DNA]</scope>
    <source>
        <strain evidence="2 3">SPR</strain>
    </source>
</reference>
<protein>
    <submittedName>
        <fullName evidence="2">Uncharacterized protein</fullName>
    </submittedName>
</protein>
<proteinExistence type="predicted"/>
<name>A0A0D2HME6_9BACT</name>
<dbReference type="Proteomes" id="UP000032233">
    <property type="component" value="Unassembled WGS sequence"/>
</dbReference>
<comment type="caution">
    <text evidence="2">The sequence shown here is derived from an EMBL/GenBank/DDBJ whole genome shotgun (WGS) entry which is preliminary data.</text>
</comment>
<evidence type="ECO:0000256" key="1">
    <source>
        <dbReference type="SAM" id="Phobius"/>
    </source>
</evidence>
<keyword evidence="1" id="KW-1133">Transmembrane helix</keyword>
<dbReference type="AlphaFoldDB" id="A0A0D2HME6"/>
<keyword evidence="3" id="KW-1185">Reference proteome</keyword>